<dbReference type="Proteomes" id="UP001140949">
    <property type="component" value="Unassembled WGS sequence"/>
</dbReference>
<comment type="caution">
    <text evidence="2">The sequence shown here is derived from an EMBL/GenBank/DDBJ whole genome shotgun (WGS) entry which is preliminary data.</text>
</comment>
<evidence type="ECO:0008006" key="4">
    <source>
        <dbReference type="Google" id="ProtNLM"/>
    </source>
</evidence>
<feature type="compositionally biased region" description="Low complexity" evidence="1">
    <location>
        <begin position="242"/>
        <end position="258"/>
    </location>
</feature>
<evidence type="ECO:0000313" key="3">
    <source>
        <dbReference type="Proteomes" id="UP001140949"/>
    </source>
</evidence>
<dbReference type="EMBL" id="JANAVB010017194">
    <property type="protein sequence ID" value="KAJ6830971.1"/>
    <property type="molecule type" value="Genomic_DNA"/>
</dbReference>
<proteinExistence type="predicted"/>
<feature type="region of interest" description="Disordered" evidence="1">
    <location>
        <begin position="229"/>
        <end position="258"/>
    </location>
</feature>
<feature type="region of interest" description="Disordered" evidence="1">
    <location>
        <begin position="323"/>
        <end position="379"/>
    </location>
</feature>
<feature type="compositionally biased region" description="Basic and acidic residues" evidence="1">
    <location>
        <begin position="359"/>
        <end position="373"/>
    </location>
</feature>
<evidence type="ECO:0000313" key="2">
    <source>
        <dbReference type="EMBL" id="KAJ6830971.1"/>
    </source>
</evidence>
<dbReference type="AlphaFoldDB" id="A0AAX6GRS8"/>
<dbReference type="PANTHER" id="PTHR46741">
    <property type="entry name" value="OS09G0413600 PROTEIN"/>
    <property type="match status" value="1"/>
</dbReference>
<dbReference type="Pfam" id="PF07891">
    <property type="entry name" value="DUF1666"/>
    <property type="match status" value="1"/>
</dbReference>
<reference evidence="2" key="1">
    <citation type="journal article" date="2023" name="GigaByte">
        <title>Genome assembly of the bearded iris, Iris pallida Lam.</title>
        <authorList>
            <person name="Bruccoleri R.E."/>
            <person name="Oakeley E.J."/>
            <person name="Faust A.M.E."/>
            <person name="Altorfer M."/>
            <person name="Dessus-Babus S."/>
            <person name="Burckhardt D."/>
            <person name="Oertli M."/>
            <person name="Naumann U."/>
            <person name="Petersen F."/>
            <person name="Wong J."/>
        </authorList>
    </citation>
    <scope>NUCLEOTIDE SEQUENCE</scope>
    <source>
        <strain evidence="2">GSM-AAB239-AS_SAM_17_03QT</strain>
    </source>
</reference>
<sequence length="766" mass="87928">MKKERLDRVVRKEMAMLINILFFLITFIAQLVFRTKAKDGASKAKKLCVLETIPEVDDSEEEGFFDLSEEEEEEEYTSSFSFKFEHQIPGLESISKEYTPILATEEDFSDRRDSISNHQSLSEFAEPEAMADSEENAEPESLSGEEFRNSFIDSIDLIFSNDEHFVSRSDEFLSSNGSEKSFEELKEVALSKKDEPFIGRRESKFLSEKWYAKYFAKHQGTIFPKDRDFGEEEEEPAAVTEGFSGFGTDSDSTSSSDGYSVKNLVVDCDSCGFSSERDFGGDEILMDSNRTGEHFEGGQFTNVGKIHDSDTDLELQLKMPIEFPDSSDDELPSFTNNATCSSTSEPPGLDCTTNARHSGRVDRKSEESDTKDLDGEDTGELESLWEHQDLLEQLRMELKKARATGLPTILEESKSPDAIEDLKQWRIDDEFLREDPVDELHKFYKSYRERMRKFDILNYQKLYAIGFLQLNKPVQSIGSQKPLIPTILSHLSQRFCALHCQKSSPDASEAFVRELRVDLETVYVGQTCLSWEFLRWQYERARELPESDPCGSRRYSRAAGEFQKFQVILRRFVENEPFEGPRLPTYVQNRCILRNLLQVPVMKEDCLKEKMEGWEKGSDAITSEVLEDIMEESIRTFWDFIKADNKYESSAILKSLIGGDQVELQDPSDYHLMADVQATLQKMDKKLKDILKTGNCLAKRLKKRREDGSSNQDLFFSQVDVKLVARVLRMSRITTDQLAWCRAKLSKITIAGRKIHRDPSFLLFPC</sequence>
<reference evidence="2" key="2">
    <citation type="submission" date="2023-04" db="EMBL/GenBank/DDBJ databases">
        <authorList>
            <person name="Bruccoleri R.E."/>
            <person name="Oakeley E.J."/>
            <person name="Faust A.-M."/>
            <person name="Dessus-Babus S."/>
            <person name="Altorfer M."/>
            <person name="Burckhardt D."/>
            <person name="Oertli M."/>
            <person name="Naumann U."/>
            <person name="Petersen F."/>
            <person name="Wong J."/>
        </authorList>
    </citation>
    <scope>NUCLEOTIDE SEQUENCE</scope>
    <source>
        <strain evidence="2">GSM-AAB239-AS_SAM_17_03QT</strain>
        <tissue evidence="2">Leaf</tissue>
    </source>
</reference>
<organism evidence="2 3">
    <name type="scientific">Iris pallida</name>
    <name type="common">Sweet iris</name>
    <dbReference type="NCBI Taxonomy" id="29817"/>
    <lineage>
        <taxon>Eukaryota</taxon>
        <taxon>Viridiplantae</taxon>
        <taxon>Streptophyta</taxon>
        <taxon>Embryophyta</taxon>
        <taxon>Tracheophyta</taxon>
        <taxon>Spermatophyta</taxon>
        <taxon>Magnoliopsida</taxon>
        <taxon>Liliopsida</taxon>
        <taxon>Asparagales</taxon>
        <taxon>Iridaceae</taxon>
        <taxon>Iridoideae</taxon>
        <taxon>Irideae</taxon>
        <taxon>Iris</taxon>
    </lineage>
</organism>
<accession>A0AAX6GRS8</accession>
<dbReference type="PANTHER" id="PTHR46741:SF2">
    <property type="entry name" value="RIBOSOMAL PROTEIN L34AE"/>
    <property type="match status" value="1"/>
</dbReference>
<feature type="region of interest" description="Disordered" evidence="1">
    <location>
        <begin position="121"/>
        <end position="145"/>
    </location>
</feature>
<feature type="compositionally biased region" description="Acidic residues" evidence="1">
    <location>
        <begin position="125"/>
        <end position="138"/>
    </location>
</feature>
<evidence type="ECO:0000256" key="1">
    <source>
        <dbReference type="SAM" id="MobiDB-lite"/>
    </source>
</evidence>
<feature type="compositionally biased region" description="Polar residues" evidence="1">
    <location>
        <begin position="333"/>
        <end position="356"/>
    </location>
</feature>
<protein>
    <recommendedName>
        <fullName evidence="4">Ribosomal protein L34Ae</fullName>
    </recommendedName>
</protein>
<gene>
    <name evidence="2" type="ORF">M6B38_351770</name>
</gene>
<name>A0AAX6GRS8_IRIPA</name>
<dbReference type="InterPro" id="IPR012870">
    <property type="entry name" value="DUF1666"/>
</dbReference>
<keyword evidence="3" id="KW-1185">Reference proteome</keyword>